<evidence type="ECO:0000256" key="5">
    <source>
        <dbReference type="ARBA" id="ARBA00023136"/>
    </source>
</evidence>
<evidence type="ECO:0000256" key="6">
    <source>
        <dbReference type="SAM" id="Phobius"/>
    </source>
</evidence>
<feature type="transmembrane region" description="Helical" evidence="6">
    <location>
        <begin position="67"/>
        <end position="88"/>
    </location>
</feature>
<evidence type="ECO:0000256" key="4">
    <source>
        <dbReference type="ARBA" id="ARBA00022989"/>
    </source>
</evidence>
<comment type="caution">
    <text evidence="7">The sequence shown here is derived from an EMBL/GenBank/DDBJ whole genome shotgun (WGS) entry which is preliminary data.</text>
</comment>
<sequence>MTAALLAGLILGLMAGLAPGPYTTMVAATALERGFRAALPLALAPLVTDVVPLIATALLLTSLSPRAITWMGLLGGAVLVLIGLRLSMRYRGLAESPSDDLHAPATVRFTDVVAGTLLSPAPWLFWIGVGTPIFVRHWRADGQEGAAFLLVLFAANIGSATTLAWAASHGRRVLAPFWRQRMLRLMGVGLILAGLFLVWQGVTGETMQVDPAMVQELLGQPEEGG</sequence>
<keyword evidence="5 6" id="KW-0472">Membrane</keyword>
<dbReference type="PANTHER" id="PTHR30086:SF20">
    <property type="entry name" value="ARGININE EXPORTER PROTEIN ARGO-RELATED"/>
    <property type="match status" value="1"/>
</dbReference>
<protein>
    <submittedName>
        <fullName evidence="7">LysE family transporter</fullName>
    </submittedName>
</protein>
<evidence type="ECO:0000256" key="3">
    <source>
        <dbReference type="ARBA" id="ARBA00022692"/>
    </source>
</evidence>
<dbReference type="EMBL" id="JBBHLI010000001">
    <property type="protein sequence ID" value="MEK9499845.1"/>
    <property type="molecule type" value="Genomic_DNA"/>
</dbReference>
<feature type="transmembrane region" description="Helical" evidence="6">
    <location>
        <begin position="112"/>
        <end position="135"/>
    </location>
</feature>
<keyword evidence="8" id="KW-1185">Reference proteome</keyword>
<dbReference type="PANTHER" id="PTHR30086">
    <property type="entry name" value="ARGININE EXPORTER PROTEIN ARGO"/>
    <property type="match status" value="1"/>
</dbReference>
<accession>A0ABU9E536</accession>
<keyword evidence="4 6" id="KW-1133">Transmembrane helix</keyword>
<gene>
    <name evidence="7" type="ORF">WI372_02470</name>
</gene>
<reference evidence="7 8" key="1">
    <citation type="submission" date="2024-02" db="EMBL/GenBank/DDBJ databases">
        <title>A novel Gemmatimonadota bacterium.</title>
        <authorList>
            <person name="Du Z.-J."/>
            <person name="Ye Y.-Q."/>
        </authorList>
    </citation>
    <scope>NUCLEOTIDE SEQUENCE [LARGE SCALE GENOMIC DNA]</scope>
    <source>
        <strain evidence="7 8">DH-20</strain>
    </source>
</reference>
<organism evidence="7 8">
    <name type="scientific">Gaopeijia maritima</name>
    <dbReference type="NCBI Taxonomy" id="3119007"/>
    <lineage>
        <taxon>Bacteria</taxon>
        <taxon>Pseudomonadati</taxon>
        <taxon>Gemmatimonadota</taxon>
        <taxon>Longimicrobiia</taxon>
        <taxon>Gaopeijiales</taxon>
        <taxon>Gaopeijiaceae</taxon>
        <taxon>Gaopeijia</taxon>
    </lineage>
</organism>
<evidence type="ECO:0000256" key="1">
    <source>
        <dbReference type="ARBA" id="ARBA00004651"/>
    </source>
</evidence>
<name>A0ABU9E536_9BACT</name>
<dbReference type="Proteomes" id="UP001484239">
    <property type="component" value="Unassembled WGS sequence"/>
</dbReference>
<dbReference type="Pfam" id="PF01810">
    <property type="entry name" value="LysE"/>
    <property type="match status" value="1"/>
</dbReference>
<dbReference type="RefSeq" id="WP_405278055.1">
    <property type="nucleotide sequence ID" value="NZ_JBBHLI010000001.1"/>
</dbReference>
<keyword evidence="3 6" id="KW-0812">Transmembrane</keyword>
<feature type="transmembrane region" description="Helical" evidence="6">
    <location>
        <begin position="182"/>
        <end position="199"/>
    </location>
</feature>
<feature type="transmembrane region" description="Helical" evidence="6">
    <location>
        <begin position="147"/>
        <end position="167"/>
    </location>
</feature>
<keyword evidence="2" id="KW-1003">Cell membrane</keyword>
<feature type="transmembrane region" description="Helical" evidence="6">
    <location>
        <begin position="38"/>
        <end position="60"/>
    </location>
</feature>
<comment type="subcellular location">
    <subcellularLocation>
        <location evidence="1">Cell membrane</location>
        <topology evidence="1">Multi-pass membrane protein</topology>
    </subcellularLocation>
</comment>
<evidence type="ECO:0000313" key="8">
    <source>
        <dbReference type="Proteomes" id="UP001484239"/>
    </source>
</evidence>
<dbReference type="InterPro" id="IPR001123">
    <property type="entry name" value="LeuE-type"/>
</dbReference>
<proteinExistence type="predicted"/>
<evidence type="ECO:0000313" key="7">
    <source>
        <dbReference type="EMBL" id="MEK9499845.1"/>
    </source>
</evidence>
<evidence type="ECO:0000256" key="2">
    <source>
        <dbReference type="ARBA" id="ARBA00022475"/>
    </source>
</evidence>